<organism evidence="1 2">
    <name type="scientific">Phyllobacterium bourgognense</name>
    <dbReference type="NCBI Taxonomy" id="314236"/>
    <lineage>
        <taxon>Bacteria</taxon>
        <taxon>Pseudomonadati</taxon>
        <taxon>Pseudomonadota</taxon>
        <taxon>Alphaproteobacteria</taxon>
        <taxon>Hyphomicrobiales</taxon>
        <taxon>Phyllobacteriaceae</taxon>
        <taxon>Phyllobacterium</taxon>
    </lineage>
</organism>
<name>A0A368YBG7_9HYPH</name>
<protein>
    <submittedName>
        <fullName evidence="1">Uncharacterized protein</fullName>
    </submittedName>
</protein>
<comment type="caution">
    <text evidence="1">The sequence shown here is derived from an EMBL/GenBank/DDBJ whole genome shotgun (WGS) entry which is preliminary data.</text>
</comment>
<proteinExistence type="predicted"/>
<accession>A0A368YBG7</accession>
<gene>
    <name evidence="1" type="ORF">C7476_1448</name>
</gene>
<reference evidence="1 2" key="1">
    <citation type="submission" date="2018-07" db="EMBL/GenBank/DDBJ databases">
        <title>Genomic Encyclopedia of Type Strains, Phase III (KMG-III): the genomes of soil and plant-associated and newly described type strains.</title>
        <authorList>
            <person name="Whitman W."/>
        </authorList>
    </citation>
    <scope>NUCLEOTIDE SEQUENCE [LARGE SCALE GENOMIC DNA]</scope>
    <source>
        <strain evidence="1 2">31-25a</strain>
    </source>
</reference>
<dbReference type="EMBL" id="QPJM01000044">
    <property type="protein sequence ID" value="RCW77583.1"/>
    <property type="molecule type" value="Genomic_DNA"/>
</dbReference>
<sequence>MPDVMLAVPSVAVWPANPKTRACTLDSLYLNSSGTNAKADG</sequence>
<dbReference type="AlphaFoldDB" id="A0A368YBG7"/>
<evidence type="ECO:0000313" key="1">
    <source>
        <dbReference type="EMBL" id="RCW77583.1"/>
    </source>
</evidence>
<dbReference type="Proteomes" id="UP000253324">
    <property type="component" value="Unassembled WGS sequence"/>
</dbReference>
<evidence type="ECO:0000313" key="2">
    <source>
        <dbReference type="Proteomes" id="UP000253324"/>
    </source>
</evidence>
<keyword evidence="2" id="KW-1185">Reference proteome</keyword>